<dbReference type="Pfam" id="PF00201">
    <property type="entry name" value="UDPGT"/>
    <property type="match status" value="1"/>
</dbReference>
<dbReference type="InterPro" id="IPR050426">
    <property type="entry name" value="Glycosyltransferase_28"/>
</dbReference>
<evidence type="ECO:0000313" key="3">
    <source>
        <dbReference type="EMBL" id="NJC71938.1"/>
    </source>
</evidence>
<evidence type="ECO:0000256" key="1">
    <source>
        <dbReference type="ARBA" id="ARBA00022679"/>
    </source>
</evidence>
<dbReference type="InterPro" id="IPR002213">
    <property type="entry name" value="UDP_glucos_trans"/>
</dbReference>
<dbReference type="CDD" id="cd03784">
    <property type="entry name" value="GT1_Gtf-like"/>
    <property type="match status" value="1"/>
</dbReference>
<dbReference type="PROSITE" id="PS00375">
    <property type="entry name" value="UDPGT"/>
    <property type="match status" value="1"/>
</dbReference>
<dbReference type="InterPro" id="IPR035595">
    <property type="entry name" value="UDP_glycos_trans_CS"/>
</dbReference>
<keyword evidence="4" id="KW-1185">Reference proteome</keyword>
<dbReference type="Gene3D" id="3.40.50.2000">
    <property type="entry name" value="Glycogen Phosphorylase B"/>
    <property type="match status" value="2"/>
</dbReference>
<keyword evidence="1 2" id="KW-0808">Transferase</keyword>
<name>A0ABX0Y0T5_9ACTN</name>
<organism evidence="3 4">
    <name type="scientific">Planosporangium thailandense</name>
    <dbReference type="NCBI Taxonomy" id="765197"/>
    <lineage>
        <taxon>Bacteria</taxon>
        <taxon>Bacillati</taxon>
        <taxon>Actinomycetota</taxon>
        <taxon>Actinomycetes</taxon>
        <taxon>Micromonosporales</taxon>
        <taxon>Micromonosporaceae</taxon>
        <taxon>Planosporangium</taxon>
    </lineage>
</organism>
<comment type="similarity">
    <text evidence="2">Belongs to the UDP-glycosyltransferase family.</text>
</comment>
<dbReference type="Proteomes" id="UP000722989">
    <property type="component" value="Unassembled WGS sequence"/>
</dbReference>
<reference evidence="3 4" key="1">
    <citation type="submission" date="2020-03" db="EMBL/GenBank/DDBJ databases">
        <title>WGS of the type strain of Planosporangium spp.</title>
        <authorList>
            <person name="Thawai C."/>
        </authorList>
    </citation>
    <scope>NUCLEOTIDE SEQUENCE [LARGE SCALE GENOMIC DNA]</scope>
    <source>
        <strain evidence="3 4">TBRC 5610</strain>
    </source>
</reference>
<proteinExistence type="inferred from homology"/>
<keyword evidence="2" id="KW-0328">Glycosyltransferase</keyword>
<dbReference type="SUPFAM" id="SSF53756">
    <property type="entry name" value="UDP-Glycosyltransferase/glycogen phosphorylase"/>
    <property type="match status" value="1"/>
</dbReference>
<evidence type="ECO:0000313" key="4">
    <source>
        <dbReference type="Proteomes" id="UP000722989"/>
    </source>
</evidence>
<accession>A0ABX0Y0T5</accession>
<dbReference type="GO" id="GO:0016740">
    <property type="term" value="F:transferase activity"/>
    <property type="evidence" value="ECO:0007669"/>
    <property type="project" value="UniProtKB-KW"/>
</dbReference>
<dbReference type="RefSeq" id="WP_167926838.1">
    <property type="nucleotide sequence ID" value="NZ_JAATVY010000014.1"/>
</dbReference>
<evidence type="ECO:0000256" key="2">
    <source>
        <dbReference type="RuleBase" id="RU003718"/>
    </source>
</evidence>
<comment type="caution">
    <text evidence="3">The sequence shown here is derived from an EMBL/GenBank/DDBJ whole genome shotgun (WGS) entry which is preliminary data.</text>
</comment>
<gene>
    <name evidence="3" type="ORF">HC031_19775</name>
</gene>
<dbReference type="EMBL" id="JAATVY010000014">
    <property type="protein sequence ID" value="NJC71938.1"/>
    <property type="molecule type" value="Genomic_DNA"/>
</dbReference>
<dbReference type="PANTHER" id="PTHR48050">
    <property type="entry name" value="STEROL 3-BETA-GLUCOSYLTRANSFERASE"/>
    <property type="match status" value="1"/>
</dbReference>
<dbReference type="PANTHER" id="PTHR48050:SF13">
    <property type="entry name" value="STEROL 3-BETA-GLUCOSYLTRANSFERASE UGT80A2"/>
    <property type="match status" value="1"/>
</dbReference>
<protein>
    <submittedName>
        <fullName evidence="3">Glycosyl transferase</fullName>
    </submittedName>
</protein>
<sequence>MSQLTVLFMPESAYGPTNNCIGIGDVLRRRGHRVVFAAEASWRGKLTALGFEEDLVDLAPPAENAEEQDAGQFWKDFIRDTAPEFRKPTIEQLETWVKPVWVELINGAKYCQPRLLEIIDRVRPDVIVEDNVVAFPALNTAGVPFVRIVSCNPLEIKGPDIAPVFSGYPADDRSGWAAFRAEYDRVHRPMWEEFDGWVREQGAPGLPDLEFIHEGDLNLYVYPGIADYTDARPLGPTWQRLESSVRETDGEFALPEQLAGRDGALIYFSLGSLGSADVELMRRAIDSLAKTPHRYIVSKGPLHAEIELADNMWGAEFLPQTKIIPLVDLVITHGGNNTTTEAFHFGKPMIVLPLFWDQYDNAQRVDELGFGVRLDPYRFTDEQMHGAIERLLADDDLRSRLAAHGSAIRDADGLRQAADAIERLAGTAEAGR</sequence>